<dbReference type="SUPFAM" id="SSF50998">
    <property type="entry name" value="Quinoprotein alcohol dehydrogenase-like"/>
    <property type="match status" value="1"/>
</dbReference>
<evidence type="ECO:0000256" key="2">
    <source>
        <dbReference type="SAM" id="SignalP"/>
    </source>
</evidence>
<name>A0A1H1D1J2_9ACTN</name>
<dbReference type="STRING" id="995062.SAMN04489718_1823"/>
<dbReference type="EMBL" id="FNKO01000002">
    <property type="protein sequence ID" value="SDQ69686.1"/>
    <property type="molecule type" value="Genomic_DNA"/>
</dbReference>
<keyword evidence="2" id="KW-0732">Signal</keyword>
<keyword evidence="4" id="KW-1185">Reference proteome</keyword>
<reference evidence="4" key="1">
    <citation type="submission" date="2016-10" db="EMBL/GenBank/DDBJ databases">
        <authorList>
            <person name="Varghese N."/>
            <person name="Submissions S."/>
        </authorList>
    </citation>
    <scope>NUCLEOTIDE SEQUENCE [LARGE SCALE GENOMIC DNA]</scope>
    <source>
        <strain evidence="4">DSM 45459</strain>
    </source>
</reference>
<feature type="region of interest" description="Disordered" evidence="1">
    <location>
        <begin position="453"/>
        <end position="473"/>
    </location>
</feature>
<evidence type="ECO:0008006" key="5">
    <source>
        <dbReference type="Google" id="ProtNLM"/>
    </source>
</evidence>
<gene>
    <name evidence="3" type="ORF">SAMN04489718_1823</name>
</gene>
<dbReference type="Proteomes" id="UP000199301">
    <property type="component" value="Unassembled WGS sequence"/>
</dbReference>
<feature type="chain" id="PRO_5011673361" description="Fibronectin type-III domain-containing protein" evidence="2">
    <location>
        <begin position="29"/>
        <end position="553"/>
    </location>
</feature>
<sequence length="553" mass="58846">MSSRSRRIGAALLGSTLLGVLMAPAAGADDTRPETVTAGALPTPQTDGIVLSVEIVGNTVYAGGHFDRARPAGVPAGGAGEVPRDNLMAFDLRTGELLPWSPSVTATEFESGADPGALCDSVGTDRWRCDTVFDVTAGPAGDRVYVGGDFDRIDDRWRSRVAAFSTADRALVDDFDPRVRGRVRALSATADRVYLGGAFDGVGESDRSRLAAVSPAGELLPWSPTADATVHSVLAVPQQHRVLVGGAFDRVNGQRRVALSAVDSTSGDNVAWQWQAPSTDDVVTDIATDGRGTAYFGSYNWEGFNPRFEGRGAVRIDDGSTVWMDGCYGDTQSVAVAAGVVYAASHTHACAALEAIPEDGSIDYQRLTAETTEATGRSPRDVNHVSAGDPVPELLPWLPNTNGGPQDSPWKNGPWAIDANSEYVVVGGEFTTVNGEPQQSLTRFAARSVPEAVDNGPQVPFRAPQVSRDRSTGDVSIEWRGTWDAQNSSIRYEVMRVGTPEPIHAVTRESWPWQIPTMRFTDTNPPAGDTEYWIRAVDSDGAAIGSPQGSTGW</sequence>
<evidence type="ECO:0000256" key="1">
    <source>
        <dbReference type="SAM" id="MobiDB-lite"/>
    </source>
</evidence>
<accession>A0A1H1D1J2</accession>
<feature type="signal peptide" evidence="2">
    <location>
        <begin position="1"/>
        <end position="28"/>
    </location>
</feature>
<evidence type="ECO:0000313" key="4">
    <source>
        <dbReference type="Proteomes" id="UP000199301"/>
    </source>
</evidence>
<protein>
    <recommendedName>
        <fullName evidence="5">Fibronectin type-III domain-containing protein</fullName>
    </recommendedName>
</protein>
<evidence type="ECO:0000313" key="3">
    <source>
        <dbReference type="EMBL" id="SDQ69686.1"/>
    </source>
</evidence>
<dbReference type="RefSeq" id="WP_092522929.1">
    <property type="nucleotide sequence ID" value="NZ_FNKO01000002.1"/>
</dbReference>
<organism evidence="3 4">
    <name type="scientific">Actinopolyspora saharensis</name>
    <dbReference type="NCBI Taxonomy" id="995062"/>
    <lineage>
        <taxon>Bacteria</taxon>
        <taxon>Bacillati</taxon>
        <taxon>Actinomycetota</taxon>
        <taxon>Actinomycetes</taxon>
        <taxon>Actinopolysporales</taxon>
        <taxon>Actinopolysporaceae</taxon>
        <taxon>Actinopolyspora</taxon>
    </lineage>
</organism>
<dbReference type="InterPro" id="IPR011047">
    <property type="entry name" value="Quinoprotein_ADH-like_sf"/>
</dbReference>
<dbReference type="AlphaFoldDB" id="A0A1H1D1J2"/>
<dbReference type="OrthoDB" id="9802683at2"/>
<proteinExistence type="predicted"/>